<dbReference type="Gene3D" id="3.60.21.10">
    <property type="match status" value="1"/>
</dbReference>
<keyword evidence="2" id="KW-0378">Hydrolase</keyword>
<dbReference type="AlphaFoldDB" id="A0A174CLZ9"/>
<proteinExistence type="predicted"/>
<accession>A0A174CLZ9</accession>
<dbReference type="EMBL" id="CYZT01000049">
    <property type="protein sequence ID" value="CUO13907.1"/>
    <property type="molecule type" value="Genomic_DNA"/>
</dbReference>
<dbReference type="InterPro" id="IPR004843">
    <property type="entry name" value="Calcineurin-like_PHP"/>
</dbReference>
<evidence type="ECO:0000313" key="2">
    <source>
        <dbReference type="EMBL" id="CUO13907.1"/>
    </source>
</evidence>
<reference evidence="2 3" key="1">
    <citation type="submission" date="2015-09" db="EMBL/GenBank/DDBJ databases">
        <authorList>
            <consortium name="Pathogen Informatics"/>
        </authorList>
    </citation>
    <scope>NUCLEOTIDE SEQUENCE [LARGE SCALE GENOMIC DNA]</scope>
    <source>
        <strain evidence="2 3">2789STDY5608854</strain>
    </source>
</reference>
<evidence type="ECO:0000313" key="3">
    <source>
        <dbReference type="Proteomes" id="UP000095746"/>
    </source>
</evidence>
<feature type="domain" description="Calcineurin-like phosphoesterase" evidence="1">
    <location>
        <begin position="3"/>
        <end position="193"/>
    </location>
</feature>
<dbReference type="InterPro" id="IPR029052">
    <property type="entry name" value="Metallo-depent_PP-like"/>
</dbReference>
<dbReference type="Proteomes" id="UP000095746">
    <property type="component" value="Unassembled WGS sequence"/>
</dbReference>
<dbReference type="PANTHER" id="PTHR31302">
    <property type="entry name" value="TRANSMEMBRANE PROTEIN WITH METALLOPHOSPHOESTERASE DOMAIN-RELATED"/>
    <property type="match status" value="1"/>
</dbReference>
<protein>
    <submittedName>
        <fullName evidence="2">Predicted phosphoesterase or phosphohydrolase</fullName>
    </submittedName>
</protein>
<sequence length="226" mass="25520">MALYAIGDTHLSLSSNKPMDVFGGGWEGYVDKLQKGFAAVGPEDTVVLCGDLSWGMSLEEAKKDFAFLDVLPGARKLLLKGNHDYWWNTAAKMNRFFAESGFSTLHILHNNCYEYGGYALCGTRGWFYEETGDQKVFKRELIRLEASLKAAGERPKLCFLHYPPLYQGYRCPEIIALLEQYGVERCYYGHLHGGSHRLAVEGRQGDVAYYLVSADYVGFRPQKICE</sequence>
<gene>
    <name evidence="2" type="ORF">ERS852411_01035</name>
</gene>
<dbReference type="Pfam" id="PF00149">
    <property type="entry name" value="Metallophos"/>
    <property type="match status" value="1"/>
</dbReference>
<dbReference type="InterPro" id="IPR014578">
    <property type="entry name" value="Pesterase_CT488"/>
</dbReference>
<dbReference type="PANTHER" id="PTHR31302:SF22">
    <property type="entry name" value="PHOSPHOESTERASE"/>
    <property type="match status" value="1"/>
</dbReference>
<organism evidence="2 3">
    <name type="scientific">Flavonifractor plautii</name>
    <name type="common">Fusobacterium plautii</name>
    <dbReference type="NCBI Taxonomy" id="292800"/>
    <lineage>
        <taxon>Bacteria</taxon>
        <taxon>Bacillati</taxon>
        <taxon>Bacillota</taxon>
        <taxon>Clostridia</taxon>
        <taxon>Eubacteriales</taxon>
        <taxon>Oscillospiraceae</taxon>
        <taxon>Flavonifractor</taxon>
    </lineage>
</organism>
<dbReference type="InterPro" id="IPR051158">
    <property type="entry name" value="Metallophosphoesterase_sf"/>
</dbReference>
<dbReference type="RefSeq" id="WP_021632355.1">
    <property type="nucleotide sequence ID" value="NZ_JADMOW010000024.1"/>
</dbReference>
<dbReference type="PIRSF" id="PIRSF033094">
    <property type="entry name" value="Pesterase_CT488"/>
    <property type="match status" value="1"/>
</dbReference>
<dbReference type="GO" id="GO:0016787">
    <property type="term" value="F:hydrolase activity"/>
    <property type="evidence" value="ECO:0007669"/>
    <property type="project" value="UniProtKB-KW"/>
</dbReference>
<name>A0A174CLZ9_FLAPL</name>
<dbReference type="SUPFAM" id="SSF56300">
    <property type="entry name" value="Metallo-dependent phosphatases"/>
    <property type="match status" value="1"/>
</dbReference>
<evidence type="ECO:0000259" key="1">
    <source>
        <dbReference type="Pfam" id="PF00149"/>
    </source>
</evidence>